<dbReference type="EMBL" id="MN793992">
    <property type="protein sequence ID" value="QPB44667.1"/>
    <property type="molecule type" value="Genomic_RNA"/>
</dbReference>
<protein>
    <submittedName>
        <fullName evidence="2">Uncharacterized protein</fullName>
    </submittedName>
</protein>
<evidence type="ECO:0000313" key="2">
    <source>
        <dbReference type="EMBL" id="QPB44667.1"/>
    </source>
</evidence>
<sequence>MSPSPFENDAIVLLGHTPKEDQTINEHIRNLGLKLLRARPSDVALMGTPDYHQLRYGLFKHFFHAFMLGSVDVLVTSTFQAQTAQLKWDMFMPKTFGVVIPPITPATICLSFPVEVSDEVWSSLRENQKAGKKLDGRVDEGTTTDGKRALYFTPKDWYSYDKTFQGNGCNLTAACPYNTVNPLAWSTLKNILVAVFAGIHAIRYPAWKDAAQVGEFGDKLITEAPKRQIASADKPDMLVDAEDYEIAEIELSGDHQSVKTNRLDNQAIDYTELPEGITFIDLDLPDQIPSDCHGLYFPYFAALADYDHKPVTDFLRNYCKLSFGSTKEASLRALGLILSDWKGISCNTDTGKELSHIATVLNLALEVQGRPLPLFRRGRYVGCILQGFAFTIKYKDTFIRPVGPQTIRQAVERTDLHHAALEDIAGKVVMTGRAADVMACKSMLELAVVLKKLGIAVTDVEEVKRLAGMLNFGEKHWVPSLPNLQKALRMCSAPNFTIQGQLKEEAIPIHPTRLFSTDQVDIVWSCFGPTAPSFRVPRAPRFELAKDMIFHAGGKGKGIDQRLVRIFVRQKELDIAVEDIKWVLREKCIENPVAAPTGKASQMNMDRSYSGANGTALMASLRLAAGINLTDSKKRSSDEASGSASKKARDETSIDTDL</sequence>
<name>A0A7S8BEX7_9VIRU</name>
<proteinExistence type="predicted"/>
<accession>A0A7S8BEX7</accession>
<feature type="region of interest" description="Disordered" evidence="1">
    <location>
        <begin position="631"/>
        <end position="658"/>
    </location>
</feature>
<organism evidence="2">
    <name type="scientific">Tulasnella ambivirus 2</name>
    <dbReference type="NCBI Taxonomy" id="2772290"/>
    <lineage>
        <taxon>Viruses</taxon>
        <taxon>Riboviria</taxon>
        <taxon>Orthornavirae</taxon>
        <taxon>Ambiviricota</taxon>
        <taxon>Suforviricetes</taxon>
        <taxon>Crytulvirales</taxon>
        <taxon>Dumbiviridae</taxon>
        <taxon>Orthodumbivirus</taxon>
        <taxon>Orthodumbivirus duatulasnellae</taxon>
    </lineage>
</organism>
<reference evidence="2" key="1">
    <citation type="journal article" date="2021" name="Virus Evol.">
        <title>The virome from a collection of endomycorrhizal fungi reveals new viral taxa with unprecedented genome organization.</title>
        <authorList>
            <person name="Sutela S."/>
            <person name="Forgia M."/>
            <person name="Vainio E."/>
            <person name="Chiapello M."/>
            <person name="Daghino S."/>
            <person name="Vallino M."/>
            <person name="Martino E."/>
            <person name="Girlanda M."/>
            <person name="Perotto S."/>
            <person name="Turina M."/>
        </authorList>
    </citation>
    <scope>NUCLEOTIDE SEQUENCE</scope>
    <source>
        <strain evidence="2">MUT4237</strain>
    </source>
</reference>
<evidence type="ECO:0000256" key="1">
    <source>
        <dbReference type="SAM" id="MobiDB-lite"/>
    </source>
</evidence>